<gene>
    <name evidence="2" type="ORF">POCTA_138.1.T0220331</name>
</gene>
<accession>A0A8S1TFB4</accession>
<comment type="caution">
    <text evidence="2">The sequence shown here is derived from an EMBL/GenBank/DDBJ whole genome shotgun (WGS) entry which is preliminary data.</text>
</comment>
<feature type="transmembrane region" description="Helical" evidence="1">
    <location>
        <begin position="21"/>
        <end position="42"/>
    </location>
</feature>
<proteinExistence type="predicted"/>
<reference evidence="2" key="1">
    <citation type="submission" date="2021-01" db="EMBL/GenBank/DDBJ databases">
        <authorList>
            <consortium name="Genoscope - CEA"/>
            <person name="William W."/>
        </authorList>
    </citation>
    <scope>NUCLEOTIDE SEQUENCE</scope>
</reference>
<keyword evidence="1" id="KW-0472">Membrane</keyword>
<evidence type="ECO:0000256" key="1">
    <source>
        <dbReference type="SAM" id="Phobius"/>
    </source>
</evidence>
<dbReference type="EMBL" id="CAJJDP010000022">
    <property type="protein sequence ID" value="CAD8149639.1"/>
    <property type="molecule type" value="Genomic_DNA"/>
</dbReference>
<dbReference type="Proteomes" id="UP000683925">
    <property type="component" value="Unassembled WGS sequence"/>
</dbReference>
<organism evidence="2 3">
    <name type="scientific">Paramecium octaurelia</name>
    <dbReference type="NCBI Taxonomy" id="43137"/>
    <lineage>
        <taxon>Eukaryota</taxon>
        <taxon>Sar</taxon>
        <taxon>Alveolata</taxon>
        <taxon>Ciliophora</taxon>
        <taxon>Intramacronucleata</taxon>
        <taxon>Oligohymenophorea</taxon>
        <taxon>Peniculida</taxon>
        <taxon>Parameciidae</taxon>
        <taxon>Paramecium</taxon>
    </lineage>
</organism>
<evidence type="ECO:0000313" key="3">
    <source>
        <dbReference type="Proteomes" id="UP000683925"/>
    </source>
</evidence>
<keyword evidence="3" id="KW-1185">Reference proteome</keyword>
<keyword evidence="1" id="KW-1133">Transmembrane helix</keyword>
<evidence type="ECO:0000313" key="2">
    <source>
        <dbReference type="EMBL" id="CAD8149639.1"/>
    </source>
</evidence>
<protein>
    <submittedName>
        <fullName evidence="2">Uncharacterized protein</fullName>
    </submittedName>
</protein>
<dbReference type="AlphaFoldDB" id="A0A8S1TFB4"/>
<name>A0A8S1TFB4_PAROT</name>
<keyword evidence="1" id="KW-0812">Transmembrane</keyword>
<sequence length="95" mass="11677">MIKNLITENRKWNFDQNKSEIESIYLTIKIFHFLPFHIILFLDLMNEYWFLIVNEQFRVLKLLIYRILTSTHSFSNVKWCLWTQANICGFLQKFL</sequence>